<sequence length="151" mass="17219">MQTLNLPPVKFRTKQSGGKLQIFDEVRKKYVVLTPEEWVRQHFIHYLMSGLGYSAGLIAVEMLVKVNGLSQRADIVLYDKKGCARVIVECKAPEVNVSRAVFNQAARYNTRLNVDYLIVTNGLQHYCAQLLDEEGNYELLKVIPRAEELYG</sequence>
<dbReference type="Gene3D" id="3.90.1570.30">
    <property type="match status" value="1"/>
</dbReference>
<feature type="domain" description="Type I restriction enzyme R protein N-terminal" evidence="1">
    <location>
        <begin position="35"/>
        <end position="144"/>
    </location>
</feature>
<protein>
    <submittedName>
        <fullName evidence="2">Type I restriction enzyme HsdR N-terminal domain-containing protein</fullName>
    </submittedName>
</protein>
<dbReference type="InterPro" id="IPR029464">
    <property type="entry name" value="HSDR_N"/>
</dbReference>
<dbReference type="EMBL" id="JAENRR010000010">
    <property type="protein sequence ID" value="MBK3516919.1"/>
    <property type="molecule type" value="Genomic_DNA"/>
</dbReference>
<keyword evidence="3" id="KW-1185">Reference proteome</keyword>
<evidence type="ECO:0000259" key="1">
    <source>
        <dbReference type="Pfam" id="PF13588"/>
    </source>
</evidence>
<evidence type="ECO:0000313" key="2">
    <source>
        <dbReference type="EMBL" id="MBK3516919.1"/>
    </source>
</evidence>
<organism evidence="2 3">
    <name type="scientific">Carboxylicivirga marina</name>
    <dbReference type="NCBI Taxonomy" id="2800988"/>
    <lineage>
        <taxon>Bacteria</taxon>
        <taxon>Pseudomonadati</taxon>
        <taxon>Bacteroidota</taxon>
        <taxon>Bacteroidia</taxon>
        <taxon>Marinilabiliales</taxon>
        <taxon>Marinilabiliaceae</taxon>
        <taxon>Carboxylicivirga</taxon>
    </lineage>
</organism>
<dbReference type="RefSeq" id="WP_200464208.1">
    <property type="nucleotide sequence ID" value="NZ_JAENRR010000010.1"/>
</dbReference>
<evidence type="ECO:0000313" key="3">
    <source>
        <dbReference type="Proteomes" id="UP000605676"/>
    </source>
</evidence>
<dbReference type="Pfam" id="PF13588">
    <property type="entry name" value="HSDR_N_2"/>
    <property type="match status" value="1"/>
</dbReference>
<proteinExistence type="predicted"/>
<reference evidence="2 3" key="1">
    <citation type="submission" date="2021-01" db="EMBL/GenBank/DDBJ databases">
        <title>Carboxyliciviraga sp.nov., isolated from coastal sediments.</title>
        <authorList>
            <person name="Lu D."/>
            <person name="Zhang T."/>
        </authorList>
    </citation>
    <scope>NUCLEOTIDE SEQUENCE [LARGE SCALE GENOMIC DNA]</scope>
    <source>
        <strain evidence="2 3">N1Y132</strain>
    </source>
</reference>
<comment type="caution">
    <text evidence="2">The sequence shown here is derived from an EMBL/GenBank/DDBJ whole genome shotgun (WGS) entry which is preliminary data.</text>
</comment>
<dbReference type="Proteomes" id="UP000605676">
    <property type="component" value="Unassembled WGS sequence"/>
</dbReference>
<accession>A0ABS1HI88</accession>
<gene>
    <name evidence="2" type="ORF">JIV24_06165</name>
</gene>
<name>A0ABS1HI88_9BACT</name>